<feature type="region of interest" description="Disordered" evidence="1">
    <location>
        <begin position="725"/>
        <end position="753"/>
    </location>
</feature>
<evidence type="ECO:0000256" key="2">
    <source>
        <dbReference type="SAM" id="SignalP"/>
    </source>
</evidence>
<evidence type="ECO:0000256" key="1">
    <source>
        <dbReference type="SAM" id="MobiDB-lite"/>
    </source>
</evidence>
<comment type="caution">
    <text evidence="3">The sequence shown here is derived from an EMBL/GenBank/DDBJ whole genome shotgun (WGS) entry which is preliminary data.</text>
</comment>
<feature type="region of interest" description="Disordered" evidence="1">
    <location>
        <begin position="1071"/>
        <end position="1108"/>
    </location>
</feature>
<feature type="compositionally biased region" description="Low complexity" evidence="1">
    <location>
        <begin position="1732"/>
        <end position="1743"/>
    </location>
</feature>
<dbReference type="SUPFAM" id="SSF48431">
    <property type="entry name" value="Lipovitellin-phosvitin complex, superhelical domain"/>
    <property type="match status" value="1"/>
</dbReference>
<reference evidence="3" key="1">
    <citation type="journal article" date="2022" name="bioRxiv">
        <title>Genomics of Preaxostyla Flagellates Illuminates Evolutionary Transitions and the Path Towards Mitochondrial Loss.</title>
        <authorList>
            <person name="Novak L.V.F."/>
            <person name="Treitli S.C."/>
            <person name="Pyrih J."/>
            <person name="Halakuc P."/>
            <person name="Pipaliya S.V."/>
            <person name="Vacek V."/>
            <person name="Brzon O."/>
            <person name="Soukal P."/>
            <person name="Eme L."/>
            <person name="Dacks J.B."/>
            <person name="Karnkowska A."/>
            <person name="Elias M."/>
            <person name="Hampl V."/>
        </authorList>
    </citation>
    <scope>NUCLEOTIDE SEQUENCE</scope>
    <source>
        <strain evidence="3">RCP-MX</strain>
    </source>
</reference>
<dbReference type="Gene3D" id="1.25.10.20">
    <property type="entry name" value="Vitellinogen, superhelical"/>
    <property type="match status" value="1"/>
</dbReference>
<accession>A0ABQ8URQ9</accession>
<gene>
    <name evidence="3" type="ORF">PAPYR_1474</name>
</gene>
<keyword evidence="2" id="KW-0732">Signal</keyword>
<evidence type="ECO:0000313" key="4">
    <source>
        <dbReference type="Proteomes" id="UP001141327"/>
    </source>
</evidence>
<dbReference type="InterPro" id="IPR011030">
    <property type="entry name" value="Lipovitellin_superhlx_dom"/>
</dbReference>
<feature type="region of interest" description="Disordered" evidence="1">
    <location>
        <begin position="783"/>
        <end position="841"/>
    </location>
</feature>
<protein>
    <submittedName>
        <fullName evidence="3">Uncharacterized protein</fullName>
    </submittedName>
</protein>
<proteinExistence type="predicted"/>
<feature type="compositionally biased region" description="Low complexity" evidence="1">
    <location>
        <begin position="1161"/>
        <end position="1171"/>
    </location>
</feature>
<feature type="region of interest" description="Disordered" evidence="1">
    <location>
        <begin position="455"/>
        <end position="488"/>
    </location>
</feature>
<evidence type="ECO:0000313" key="3">
    <source>
        <dbReference type="EMBL" id="KAJ4461814.1"/>
    </source>
</evidence>
<feature type="signal peptide" evidence="2">
    <location>
        <begin position="1"/>
        <end position="24"/>
    </location>
</feature>
<feature type="chain" id="PRO_5045396544" evidence="2">
    <location>
        <begin position="25"/>
        <end position="1743"/>
    </location>
</feature>
<dbReference type="EMBL" id="JAPMOS010000005">
    <property type="protein sequence ID" value="KAJ4461814.1"/>
    <property type="molecule type" value="Genomic_DNA"/>
</dbReference>
<sequence>MGFFLRRGAFEFLAYLLVICCCSAIEFVPGVFQRYTYSAESIGLALGRDTDIYLECIVDLRPLKTLNNSMHEYRLLAPRLYSGHPVALNPGYQEITDTIPRHFVALFDETGQAQRIWLPSETTQFGENVVKNIVGLFSHHAPPPASANGPVLYAHRDPQPLGRALTHYRAAWDGGLPPGSNGAPVLRLARASQHQMGAYVRSLVHVNQELAPSRPALNRGDASVPPLVMRHARLEQTVRFAPLAGTQQLAGLDRLLEEDEGPAGEARDPDLLVEADRQQRAFDQHTLPSGFEVFLRMGGRASMDLLGSRPEDPALRSAARAASNTLGADPDQAAEWAQKEARADADQDAVWFFSETPGASGGAANGKGRPLTVERALGRLGFVAQGPAIHVAPLGEPAPNSLFGMGADPTWAEEEAARQARSAEDALEGPRMAAIEADRRAKGQPPVDWAEMERAARASVPPSTRDGLNQAGREAEDRARYGPEANPDTWDLVESCSELLLRANQAEGVTPLDSNATSCFLALAAHFAQLESPPAALDPALERPHLVQVALAAHDLGSQQRPVAALVSAMQRLALRAEAWEAADRQRERDREGRVREAVRLAPSLAEIVRLSRAERAAANHDDDPGTEAAEEELFLGDPLATAIDRAYYQAQRPPPMAPSPAEADVPRGPFAPPVDRDAAGAWDPLGARTAPVAPFRQADPVQPDRDEVEWPPAPLRRWAAAVEAAAAAEDEATNGPWAGGWPDDSEAGRRLQQQRDLRLSALATHAVGSYVFDRLTGIRMRHLAPPPPSDTRSGWAGDGRPPSCPPGQQRARGGRGGDDFYRWDREAPTANGAPEPQLTGGAIPELAAHMDADTRQAYRWLVDRAAAACAGSGDAAVRGCASALSSLGNAGPLPDELGALVIPLAQRHPAPEVRAAALFAMRRAGAWAPRPVVRALLAAFQDTTEAQPVRMAALEGLRHLGGDLAAQATTAVQLEAGGASALFAGEEMALDAHPALAAADQAFRSFLGRAVASLHAHQAAADLAGGLSANETGLLAGALAYLGAIQRAPATGPYQRRALRRALEEVGLSRDQLDRAGDATPSGPLASDPRVRAAGLTGPDDGLRHGITDRDLADLMRALERPSRSDGTSASEWLAGRGPSAKTRATSNGLRGSWRRGPRGQRAARPGCPAGHAARRLHGGILRQYGKGLGNHQLGAEAALTLIDKVYLSLSLSGVTFQARANNEALGHLYGWIIEFNLFDGKADFDGGFSFKGPLAYLDVAVGKLATVLAPLQGLVSKTLGVLFTKVKPVVDTITHYVDVAKEGLETFIEYTRNCEPADLVARGVGMLGRAFQAYANGTTSALMPYLDRLNSTIHYVNAQYTRVGRALDQAEQISGMLTNGETFTSWFGAQMVPMLGRLSNMTSGLDTVTRVRHPTHPPGTGLTWVIMMSGVQIWGVVQQVADGLLHVDLDTLAALDSGEPTPTAGAPALLRPFDGVRRAIGDVHQEALALADIGQHSFDELFEELDQTVALKAALRSDPFALCQPAFAGLLQFGNQSAPQAALLEPLERLRAFALHVDGLAGRLDGALAIGIAAAERVEDFSRMLGGLDLPALAHTFDDVTDLESLMRAMLGDAVEALGGYLAKALNETIANVTRRYVTPFLTNRTAVLAQAVKLPPDEGAALGGVLAGALEHSIQGLSSWVMEEMKGVDLLNLTRGAEGIEAIFLSFLDRLGKKALQEARPGLPTHPCSTSPPSANDSSS</sequence>
<name>A0ABQ8URQ9_9EUKA</name>
<dbReference type="Proteomes" id="UP001141327">
    <property type="component" value="Unassembled WGS sequence"/>
</dbReference>
<organism evidence="3 4">
    <name type="scientific">Paratrimastix pyriformis</name>
    <dbReference type="NCBI Taxonomy" id="342808"/>
    <lineage>
        <taxon>Eukaryota</taxon>
        <taxon>Metamonada</taxon>
        <taxon>Preaxostyla</taxon>
        <taxon>Paratrimastigidae</taxon>
        <taxon>Paratrimastix</taxon>
    </lineage>
</organism>
<feature type="region of interest" description="Disordered" evidence="1">
    <location>
        <begin position="1723"/>
        <end position="1743"/>
    </location>
</feature>
<feature type="compositionally biased region" description="Basic and acidic residues" evidence="1">
    <location>
        <begin position="816"/>
        <end position="828"/>
    </location>
</feature>
<keyword evidence="4" id="KW-1185">Reference proteome</keyword>
<feature type="region of interest" description="Disordered" evidence="1">
    <location>
        <begin position="1121"/>
        <end position="1171"/>
    </location>
</feature>